<comment type="caution">
    <text evidence="3">The sequence shown here is derived from an EMBL/GenBank/DDBJ whole genome shotgun (WGS) entry which is preliminary data.</text>
</comment>
<feature type="chain" id="PRO_5035195780" description="Metallo-beta-lactamase domain-containing protein" evidence="1">
    <location>
        <begin position="19"/>
        <end position="332"/>
    </location>
</feature>
<dbReference type="InterPro" id="IPR001279">
    <property type="entry name" value="Metallo-B-lactamas"/>
</dbReference>
<dbReference type="AlphaFoldDB" id="A0A8J2HRX7"/>
<evidence type="ECO:0000259" key="2">
    <source>
        <dbReference type="SMART" id="SM00849"/>
    </source>
</evidence>
<dbReference type="SUPFAM" id="SSF56281">
    <property type="entry name" value="Metallo-hydrolase/oxidoreductase"/>
    <property type="match status" value="1"/>
</dbReference>
<dbReference type="Gene3D" id="3.60.15.10">
    <property type="entry name" value="Ribonuclease Z/Hydroxyacylglutathione hydrolase-like"/>
    <property type="match status" value="1"/>
</dbReference>
<dbReference type="PANTHER" id="PTHR42951:SF14">
    <property type="entry name" value="METALLO-BETA-LACTAMASE SUPERFAMILY PROTEIN"/>
    <property type="match status" value="1"/>
</dbReference>
<sequence>MLHQILLWAAVAFSATDTAPFVARSNSQLMVKSHINVGPSFDVVSSLIIGSKSAVIIDLPLAIPQARALADWVKNTTDKPLVAAFSTHFHPDHYLSGAAFLEQFPDVPYYANSKTIGHMKTGLPRTLEIWSGVNGRENIVQKPTLPEPYNYSIFTLPGDEASPVHLISLMTGDTVDETLFWIPSISTLIAGDAVYGDSIHVWLADLLTPALTAAWLSTLDFIENLAPKVIIPGHAINTRGFCATRDLEYSKKYLQLFQSEIEAKGIDFYTPAEIFNTFDDAFPGLLQSNMSTSSTILNLTANEFGSGGSRFPQYVDLKSYTNISELEGWKLG</sequence>
<dbReference type="InterPro" id="IPR036866">
    <property type="entry name" value="RibonucZ/Hydroxyglut_hydro"/>
</dbReference>
<proteinExistence type="predicted"/>
<evidence type="ECO:0000256" key="1">
    <source>
        <dbReference type="SAM" id="SignalP"/>
    </source>
</evidence>
<dbReference type="RefSeq" id="XP_043163934.1">
    <property type="nucleotide sequence ID" value="XM_043307999.1"/>
</dbReference>
<protein>
    <recommendedName>
        <fullName evidence="2">Metallo-beta-lactamase domain-containing protein</fullName>
    </recommendedName>
</protein>
<evidence type="ECO:0000313" key="4">
    <source>
        <dbReference type="Proteomes" id="UP000676310"/>
    </source>
</evidence>
<dbReference type="Pfam" id="PF00753">
    <property type="entry name" value="Lactamase_B"/>
    <property type="match status" value="1"/>
</dbReference>
<dbReference type="CDD" id="cd07739">
    <property type="entry name" value="metallo-hydrolase-like_MBL-fold"/>
    <property type="match status" value="1"/>
</dbReference>
<dbReference type="EMBL" id="CAJRGZ010000014">
    <property type="protein sequence ID" value="CAG5138618.1"/>
    <property type="molecule type" value="Genomic_DNA"/>
</dbReference>
<dbReference type="OrthoDB" id="536211at2759"/>
<keyword evidence="1" id="KW-0732">Signal</keyword>
<reference evidence="3" key="1">
    <citation type="submission" date="2021-05" db="EMBL/GenBank/DDBJ databases">
        <authorList>
            <person name="Stam R."/>
        </authorList>
    </citation>
    <scope>NUCLEOTIDE SEQUENCE</scope>
    <source>
        <strain evidence="3">CS162</strain>
    </source>
</reference>
<dbReference type="SMART" id="SM00849">
    <property type="entry name" value="Lactamase_B"/>
    <property type="match status" value="1"/>
</dbReference>
<dbReference type="GeneID" id="67015674"/>
<name>A0A8J2HRX7_9PLEO</name>
<dbReference type="Proteomes" id="UP000676310">
    <property type="component" value="Unassembled WGS sequence"/>
</dbReference>
<feature type="domain" description="Metallo-beta-lactamase" evidence="2">
    <location>
        <begin position="42"/>
        <end position="234"/>
    </location>
</feature>
<feature type="signal peptide" evidence="1">
    <location>
        <begin position="1"/>
        <end position="18"/>
    </location>
</feature>
<gene>
    <name evidence="3" type="ORF">ALTATR162_LOCUS405</name>
</gene>
<evidence type="ECO:0000313" key="3">
    <source>
        <dbReference type="EMBL" id="CAG5138618.1"/>
    </source>
</evidence>
<organism evidence="3 4">
    <name type="scientific">Alternaria atra</name>
    <dbReference type="NCBI Taxonomy" id="119953"/>
    <lineage>
        <taxon>Eukaryota</taxon>
        <taxon>Fungi</taxon>
        <taxon>Dikarya</taxon>
        <taxon>Ascomycota</taxon>
        <taxon>Pezizomycotina</taxon>
        <taxon>Dothideomycetes</taxon>
        <taxon>Pleosporomycetidae</taxon>
        <taxon>Pleosporales</taxon>
        <taxon>Pleosporineae</taxon>
        <taxon>Pleosporaceae</taxon>
        <taxon>Alternaria</taxon>
        <taxon>Alternaria sect. Ulocladioides</taxon>
    </lineage>
</organism>
<dbReference type="PANTHER" id="PTHR42951">
    <property type="entry name" value="METALLO-BETA-LACTAMASE DOMAIN-CONTAINING"/>
    <property type="match status" value="1"/>
</dbReference>
<dbReference type="InterPro" id="IPR050855">
    <property type="entry name" value="NDM-1-like"/>
</dbReference>
<keyword evidence="4" id="KW-1185">Reference proteome</keyword>
<accession>A0A8J2HRX7</accession>